<proteinExistence type="predicted"/>
<dbReference type="EMBL" id="UINC01000709">
    <property type="protein sequence ID" value="SUZ59920.1"/>
    <property type="molecule type" value="Genomic_DNA"/>
</dbReference>
<sequence length="31" mass="3459">CSRPCAPSTTRWCASSREESWAVSGWWRAGS</sequence>
<gene>
    <name evidence="1" type="ORF">METZ01_LOCUS12774</name>
</gene>
<protein>
    <submittedName>
        <fullName evidence="1">Uncharacterized protein</fullName>
    </submittedName>
</protein>
<feature type="non-terminal residue" evidence="1">
    <location>
        <position position="31"/>
    </location>
</feature>
<reference evidence="1" key="1">
    <citation type="submission" date="2018-05" db="EMBL/GenBank/DDBJ databases">
        <authorList>
            <person name="Lanie J.A."/>
            <person name="Ng W.-L."/>
            <person name="Kazmierczak K.M."/>
            <person name="Andrzejewski T.M."/>
            <person name="Davidsen T.M."/>
            <person name="Wayne K.J."/>
            <person name="Tettelin H."/>
            <person name="Glass J.I."/>
            <person name="Rusch D."/>
            <person name="Podicherti R."/>
            <person name="Tsui H.-C.T."/>
            <person name="Winkler M.E."/>
        </authorList>
    </citation>
    <scope>NUCLEOTIDE SEQUENCE</scope>
</reference>
<dbReference type="AlphaFoldDB" id="A0A381NZ85"/>
<organism evidence="1">
    <name type="scientific">marine metagenome</name>
    <dbReference type="NCBI Taxonomy" id="408172"/>
    <lineage>
        <taxon>unclassified sequences</taxon>
        <taxon>metagenomes</taxon>
        <taxon>ecological metagenomes</taxon>
    </lineage>
</organism>
<name>A0A381NZ85_9ZZZZ</name>
<accession>A0A381NZ85</accession>
<evidence type="ECO:0000313" key="1">
    <source>
        <dbReference type="EMBL" id="SUZ59920.1"/>
    </source>
</evidence>
<feature type="non-terminal residue" evidence="1">
    <location>
        <position position="1"/>
    </location>
</feature>